<feature type="domain" description="DUF8176" evidence="2">
    <location>
        <begin position="48"/>
        <end position="171"/>
    </location>
</feature>
<evidence type="ECO:0000313" key="3">
    <source>
        <dbReference type="EMBL" id="NKY33852.1"/>
    </source>
</evidence>
<dbReference type="Pfam" id="PF26527">
    <property type="entry name" value="DUF8176"/>
    <property type="match status" value="1"/>
</dbReference>
<feature type="signal peptide" evidence="1">
    <location>
        <begin position="1"/>
        <end position="22"/>
    </location>
</feature>
<feature type="chain" id="PRO_5032345506" description="DUF8176 domain-containing protein" evidence="1">
    <location>
        <begin position="23"/>
        <end position="173"/>
    </location>
</feature>
<dbReference type="Proteomes" id="UP000565715">
    <property type="component" value="Unassembled WGS sequence"/>
</dbReference>
<gene>
    <name evidence="3" type="ORF">HGA13_12290</name>
</gene>
<evidence type="ECO:0000256" key="1">
    <source>
        <dbReference type="SAM" id="SignalP"/>
    </source>
</evidence>
<keyword evidence="1" id="KW-0732">Signal</keyword>
<dbReference type="RefSeq" id="WP_157113054.1">
    <property type="nucleotide sequence ID" value="NZ_JAAXOO010000003.1"/>
</dbReference>
<dbReference type="InterPro" id="IPR058489">
    <property type="entry name" value="DUF8176"/>
</dbReference>
<sequence>MHHIRVALATVTAALTALVALACTASLHRPATGGTLRLTYHIAPLATPDCVEARTPERVSGTRPGGTADGADAILTFHHAFYGLRSGTAAREVVATDARVPSSADIQVGIDSLPLGTRFCVHVTSALAATDRVQRWNVEVAQQVPGAPEITHRQFVTTRVETGHTLITAIAAV</sequence>
<comment type="caution">
    <text evidence="3">The sequence shown here is derived from an EMBL/GenBank/DDBJ whole genome shotgun (WGS) entry which is preliminary data.</text>
</comment>
<dbReference type="AlphaFoldDB" id="A0A846XD41"/>
<evidence type="ECO:0000313" key="4">
    <source>
        <dbReference type="Proteomes" id="UP000565715"/>
    </source>
</evidence>
<protein>
    <recommendedName>
        <fullName evidence="2">DUF8176 domain-containing protein</fullName>
    </recommendedName>
</protein>
<organism evidence="3 4">
    <name type="scientific">Nocardia speluncae</name>
    <dbReference type="NCBI Taxonomy" id="419477"/>
    <lineage>
        <taxon>Bacteria</taxon>
        <taxon>Bacillati</taxon>
        <taxon>Actinomycetota</taxon>
        <taxon>Actinomycetes</taxon>
        <taxon>Mycobacteriales</taxon>
        <taxon>Nocardiaceae</taxon>
        <taxon>Nocardia</taxon>
    </lineage>
</organism>
<proteinExistence type="predicted"/>
<keyword evidence="4" id="KW-1185">Reference proteome</keyword>
<name>A0A846XD41_9NOCA</name>
<reference evidence="3 4" key="1">
    <citation type="submission" date="2020-04" db="EMBL/GenBank/DDBJ databases">
        <title>MicrobeNet Type strains.</title>
        <authorList>
            <person name="Nicholson A.C."/>
        </authorList>
    </citation>
    <scope>NUCLEOTIDE SEQUENCE [LARGE SCALE GENOMIC DNA]</scope>
    <source>
        <strain evidence="3 4">DSM 45078</strain>
    </source>
</reference>
<evidence type="ECO:0000259" key="2">
    <source>
        <dbReference type="Pfam" id="PF26527"/>
    </source>
</evidence>
<dbReference type="EMBL" id="JAAXOO010000003">
    <property type="protein sequence ID" value="NKY33852.1"/>
    <property type="molecule type" value="Genomic_DNA"/>
</dbReference>
<accession>A0A846XD41</accession>
<dbReference type="PROSITE" id="PS51257">
    <property type="entry name" value="PROKAR_LIPOPROTEIN"/>
    <property type="match status" value="1"/>
</dbReference>